<keyword evidence="2" id="KW-0472">Membrane</keyword>
<keyword evidence="2" id="KW-1133">Transmembrane helix</keyword>
<sequence>MRLGVVAVVVVVLMMMTRVDGWAAPNSMVPGALIAYLWWIFLGSLAVAGIKKFKNEDYYDYYDDYNNDEDTNNDDQRRKSTQYLKPHHHHRLREAEDMWMMAMDQLGKVKMNEGGINKHDGNGDNISQGYGLVRNKRHEEGDGYQDETERNHQMETKGMQGEVVEDDKTTLLLEDVEASSRLWEMERKLQVLARSLDSYRCLEKFLCHLKHHHTRRHEDLLLLQIFNTSLSTSGDDCRGSFTTCPLGEARLTTLFRNSWKGSNRLLDD</sequence>
<feature type="chain" id="PRO_5042010623" evidence="3">
    <location>
        <begin position="22"/>
        <end position="268"/>
    </location>
</feature>
<keyword evidence="5" id="KW-1185">Reference proteome</keyword>
<feature type="signal peptide" evidence="3">
    <location>
        <begin position="1"/>
        <end position="21"/>
    </location>
</feature>
<evidence type="ECO:0000313" key="5">
    <source>
        <dbReference type="Proteomes" id="UP001286313"/>
    </source>
</evidence>
<evidence type="ECO:0000256" key="1">
    <source>
        <dbReference type="SAM" id="MobiDB-lite"/>
    </source>
</evidence>
<protein>
    <submittedName>
        <fullName evidence="4">Uncharacterized protein</fullName>
    </submittedName>
</protein>
<organism evidence="4 5">
    <name type="scientific">Petrolisthes cinctipes</name>
    <name type="common">Flat porcelain crab</name>
    <dbReference type="NCBI Taxonomy" id="88211"/>
    <lineage>
        <taxon>Eukaryota</taxon>
        <taxon>Metazoa</taxon>
        <taxon>Ecdysozoa</taxon>
        <taxon>Arthropoda</taxon>
        <taxon>Crustacea</taxon>
        <taxon>Multicrustacea</taxon>
        <taxon>Malacostraca</taxon>
        <taxon>Eumalacostraca</taxon>
        <taxon>Eucarida</taxon>
        <taxon>Decapoda</taxon>
        <taxon>Pleocyemata</taxon>
        <taxon>Anomura</taxon>
        <taxon>Galatheoidea</taxon>
        <taxon>Porcellanidae</taxon>
        <taxon>Petrolisthes</taxon>
    </lineage>
</organism>
<keyword evidence="3" id="KW-0732">Signal</keyword>
<keyword evidence="2" id="KW-0812">Transmembrane</keyword>
<dbReference type="Proteomes" id="UP001286313">
    <property type="component" value="Unassembled WGS sequence"/>
</dbReference>
<proteinExistence type="predicted"/>
<evidence type="ECO:0000256" key="2">
    <source>
        <dbReference type="SAM" id="Phobius"/>
    </source>
</evidence>
<evidence type="ECO:0000313" key="4">
    <source>
        <dbReference type="EMBL" id="KAK3853405.1"/>
    </source>
</evidence>
<comment type="caution">
    <text evidence="4">The sequence shown here is derived from an EMBL/GenBank/DDBJ whole genome shotgun (WGS) entry which is preliminary data.</text>
</comment>
<dbReference type="EMBL" id="JAWQEG010006973">
    <property type="protein sequence ID" value="KAK3853405.1"/>
    <property type="molecule type" value="Genomic_DNA"/>
</dbReference>
<evidence type="ECO:0000256" key="3">
    <source>
        <dbReference type="SAM" id="SignalP"/>
    </source>
</evidence>
<reference evidence="4" key="1">
    <citation type="submission" date="2023-10" db="EMBL/GenBank/DDBJ databases">
        <title>Genome assemblies of two species of porcelain crab, Petrolisthes cinctipes and Petrolisthes manimaculis (Anomura: Porcellanidae).</title>
        <authorList>
            <person name="Angst P."/>
        </authorList>
    </citation>
    <scope>NUCLEOTIDE SEQUENCE</scope>
    <source>
        <strain evidence="4">PB745_01</strain>
        <tissue evidence="4">Gill</tissue>
    </source>
</reference>
<feature type="transmembrane region" description="Helical" evidence="2">
    <location>
        <begin position="31"/>
        <end position="50"/>
    </location>
</feature>
<name>A0AAE1BR03_PETCI</name>
<accession>A0AAE1BR03</accession>
<dbReference type="AlphaFoldDB" id="A0AAE1BR03"/>
<feature type="region of interest" description="Disordered" evidence="1">
    <location>
        <begin position="69"/>
        <end position="89"/>
    </location>
</feature>
<gene>
    <name evidence="4" type="ORF">Pcinc_040049</name>
</gene>